<dbReference type="GeneTree" id="ENSGT00390000010231"/>
<dbReference type="PANTHER" id="PTHR28348">
    <property type="entry name" value="UPF0193 PROTEIN EVG1"/>
    <property type="match status" value="1"/>
</dbReference>
<dbReference type="Proteomes" id="UP000291022">
    <property type="component" value="Unassembled WGS sequence"/>
</dbReference>
<dbReference type="PANTHER" id="PTHR28348:SF1">
    <property type="entry name" value="UPF0193 PROTEIN EVG1"/>
    <property type="match status" value="1"/>
</dbReference>
<organism evidence="2 3">
    <name type="scientific">Ursus americanus</name>
    <name type="common">American black bear</name>
    <name type="synonym">Euarctos americanus</name>
    <dbReference type="NCBI Taxonomy" id="9643"/>
    <lineage>
        <taxon>Eukaryota</taxon>
        <taxon>Metazoa</taxon>
        <taxon>Chordata</taxon>
        <taxon>Craniata</taxon>
        <taxon>Vertebrata</taxon>
        <taxon>Euteleostomi</taxon>
        <taxon>Mammalia</taxon>
        <taxon>Eutheria</taxon>
        <taxon>Laurasiatheria</taxon>
        <taxon>Carnivora</taxon>
        <taxon>Caniformia</taxon>
        <taxon>Ursidae</taxon>
        <taxon>Ursus</taxon>
    </lineage>
</organism>
<gene>
    <name evidence="2" type="primary">C22orf23</name>
</gene>
<keyword evidence="3" id="KW-1185">Reference proteome</keyword>
<reference evidence="3" key="1">
    <citation type="submission" date="2016-06" db="EMBL/GenBank/DDBJ databases">
        <title>De novo assembly and RNA-Seq shows season-dependent expression and editing in black bear kidneys.</title>
        <authorList>
            <person name="Korstanje R."/>
            <person name="Srivastava A."/>
            <person name="Sarsani V.K."/>
            <person name="Sheehan S.M."/>
            <person name="Seger R.L."/>
            <person name="Barter M.E."/>
            <person name="Lindqvist C."/>
            <person name="Brody L.C."/>
            <person name="Mullikin J.C."/>
        </authorList>
    </citation>
    <scope>NUCLEOTIDE SEQUENCE [LARGE SCALE GENOMIC DNA]</scope>
</reference>
<dbReference type="AlphaFoldDB" id="A0A452S371"/>
<sequence>MTSSPTQSDSAPETRAETRKRRGSVPRGASRTLRRRRDPEASTSGRLAGAVTVRTRREACARYHGSQSSWWRLWSRRSSPSMASQERVEAVTKGTGFWRCPKSATYTPGTCELLRVMMKESKLTNFQQRHIMDTVKRGDTLPLQCSPTSSQRASPSKQPAVAIYLPPILAARPHLRPASLCQANGAYSREPFKPQATRDLEKEKRRLQNIFATGKDSEEWKRKPPPVRQEDSAPKLDRFEELVKEIQERKEFLAGMEALGQGRQYQGLILAEISQKLREMEDIDHKRSEDLRKALATP</sequence>
<feature type="region of interest" description="Disordered" evidence="1">
    <location>
        <begin position="212"/>
        <end position="235"/>
    </location>
</feature>
<feature type="region of interest" description="Disordered" evidence="1">
    <location>
        <begin position="1"/>
        <end position="47"/>
    </location>
</feature>
<accession>A0A452S371</accession>
<name>A0A452S371_URSAM</name>
<reference evidence="2" key="2">
    <citation type="submission" date="2025-08" db="UniProtKB">
        <authorList>
            <consortium name="Ensembl"/>
        </authorList>
    </citation>
    <scope>IDENTIFICATION</scope>
</reference>
<feature type="compositionally biased region" description="Basic and acidic residues" evidence="1">
    <location>
        <begin position="215"/>
        <end position="235"/>
    </location>
</feature>
<dbReference type="InterPro" id="IPR007914">
    <property type="entry name" value="UPF0193"/>
</dbReference>
<dbReference type="OMA" id="MMAYGKD"/>
<dbReference type="STRING" id="9643.ENSUAMP00000026475"/>
<dbReference type="Pfam" id="PF05250">
    <property type="entry name" value="UPF0193"/>
    <property type="match status" value="1"/>
</dbReference>
<evidence type="ECO:0000256" key="1">
    <source>
        <dbReference type="SAM" id="MobiDB-lite"/>
    </source>
</evidence>
<evidence type="ECO:0000313" key="2">
    <source>
        <dbReference type="Ensembl" id="ENSUAMP00000026475.1"/>
    </source>
</evidence>
<protein>
    <submittedName>
        <fullName evidence="2">Chromosome 22 open reading frame 23</fullName>
    </submittedName>
</protein>
<dbReference type="Ensembl" id="ENSUAMT00000029530.1">
    <property type="protein sequence ID" value="ENSUAMP00000026475.1"/>
    <property type="gene ID" value="ENSUAMG00000020502.1"/>
</dbReference>
<reference evidence="2" key="3">
    <citation type="submission" date="2025-09" db="UniProtKB">
        <authorList>
            <consortium name="Ensembl"/>
        </authorList>
    </citation>
    <scope>IDENTIFICATION</scope>
</reference>
<evidence type="ECO:0000313" key="3">
    <source>
        <dbReference type="Proteomes" id="UP000291022"/>
    </source>
</evidence>
<feature type="compositionally biased region" description="Polar residues" evidence="1">
    <location>
        <begin position="1"/>
        <end position="11"/>
    </location>
</feature>
<proteinExistence type="predicted"/>